<dbReference type="Gene3D" id="1.10.720.10">
    <property type="match status" value="1"/>
</dbReference>
<protein>
    <recommendedName>
        <fullName evidence="9 10">Transcription termination factor Rho</fullName>
        <ecNumber evidence="9 10">3.6.4.-</ecNumber>
    </recommendedName>
    <alternativeName>
        <fullName evidence="9">ATP-dependent helicase Rho</fullName>
    </alternativeName>
</protein>
<dbReference type="RefSeq" id="WP_305991971.1">
    <property type="nucleotide sequence ID" value="NZ_JAVAMP010000004.1"/>
</dbReference>
<dbReference type="SUPFAM" id="SSF68912">
    <property type="entry name" value="Rho N-terminal domain-like"/>
    <property type="match status" value="1"/>
</dbReference>
<dbReference type="PANTHER" id="PTHR46425">
    <property type="entry name" value="TRANSCRIPTION TERMINATION FACTOR RHO"/>
    <property type="match status" value="1"/>
</dbReference>
<reference evidence="13 14" key="1">
    <citation type="submission" date="2023-08" db="EMBL/GenBank/DDBJ databases">
        <authorList>
            <person name="Park J.-S."/>
        </authorList>
    </citation>
    <scope>NUCLEOTIDE SEQUENCE [LARGE SCALE GENOMIC DNA]</scope>
    <source>
        <strain evidence="13 14">2205SS18-9</strain>
    </source>
</reference>
<evidence type="ECO:0000313" key="13">
    <source>
        <dbReference type="EMBL" id="MDP5274660.1"/>
    </source>
</evidence>
<dbReference type="Pfam" id="PF07497">
    <property type="entry name" value="Rho_RNA_bind"/>
    <property type="match status" value="1"/>
</dbReference>
<organism evidence="13 14">
    <name type="scientific">Chengkuizengella axinellae</name>
    <dbReference type="NCBI Taxonomy" id="3064388"/>
    <lineage>
        <taxon>Bacteria</taxon>
        <taxon>Bacillati</taxon>
        <taxon>Bacillota</taxon>
        <taxon>Bacilli</taxon>
        <taxon>Bacillales</taxon>
        <taxon>Paenibacillaceae</taxon>
        <taxon>Chengkuizengella</taxon>
    </lineage>
</organism>
<comment type="subunit">
    <text evidence="9">Homohexamer. The homohexamer assembles into an open ring structure.</text>
</comment>
<dbReference type="InterPro" id="IPR041703">
    <property type="entry name" value="Rho_factor_ATP-bd"/>
</dbReference>
<keyword evidence="1 9" id="KW-0806">Transcription termination</keyword>
<evidence type="ECO:0000256" key="2">
    <source>
        <dbReference type="ARBA" id="ARBA00022741"/>
    </source>
</evidence>
<keyword evidence="2 9" id="KW-0547">Nucleotide-binding</keyword>
<dbReference type="NCBIfam" id="NF006886">
    <property type="entry name" value="PRK09376.1"/>
    <property type="match status" value="1"/>
</dbReference>
<dbReference type="Gene3D" id="2.40.50.140">
    <property type="entry name" value="Nucleic acid-binding proteins"/>
    <property type="match status" value="1"/>
</dbReference>
<dbReference type="HAMAP" id="MF_01884">
    <property type="entry name" value="Rho"/>
    <property type="match status" value="1"/>
</dbReference>
<dbReference type="NCBIfam" id="TIGR00767">
    <property type="entry name" value="rho"/>
    <property type="match status" value="1"/>
</dbReference>
<sequence>MDMNLAELEKLKLNDLYTLAKKFQIQYYSQMKKKELIFSILRAQAEQGGLMFMQGVLEVLPEGYGFLRPINYLPSKEDIYISASQIRKFDLRTGDLVSGKCRPPKDNERYFGLLQVEAVNGEDPDKASERLHFPALTPLFPQEKIILETTPTHLSTRIIDLLSPVGLGQRGLIVAPPKAGKTLLLKQIANSISTNRPDMELFVLLVDERPEEVTDMQRSVKGEVVASTFDELPENHIKVAELVLERALRLVEHKKNVVILMDSITRLARAYNLVIPPSGRTLSGGIDPAAFHRPKRFFGAARNVEEGGSLTILATALVDTGSRMDDVIYEEFKGTGNMELHLDRKLAERRIFPAIDIRRSGTRREELLVPKEELDKIWLLRKNMNDAPDFTDAFLKRMANSKTNQEFLSTLVKPVSSNTKRKVNATPKS</sequence>
<name>A0ABT9IZ61_9BACL</name>
<gene>
    <name evidence="9 13" type="primary">rho</name>
    <name evidence="13" type="ORF">Q5Y73_11110</name>
</gene>
<dbReference type="EMBL" id="JAVAMP010000004">
    <property type="protein sequence ID" value="MDP5274660.1"/>
    <property type="molecule type" value="Genomic_DNA"/>
</dbReference>
<dbReference type="EC" id="3.6.4.-" evidence="9 10"/>
<feature type="binding site" evidence="9">
    <location>
        <position position="209"/>
    </location>
    <ligand>
        <name>ATP</name>
        <dbReference type="ChEBI" id="CHEBI:30616"/>
    </ligand>
</feature>
<feature type="domain" description="Rho RNA-BD" evidence="12">
    <location>
        <begin position="50"/>
        <end position="123"/>
    </location>
</feature>
<evidence type="ECO:0000256" key="8">
    <source>
        <dbReference type="ARBA" id="ARBA00023163"/>
    </source>
</evidence>
<evidence type="ECO:0000256" key="5">
    <source>
        <dbReference type="ARBA" id="ARBA00022840"/>
    </source>
</evidence>
<dbReference type="SMART" id="SM00959">
    <property type="entry name" value="Rho_N"/>
    <property type="match status" value="1"/>
</dbReference>
<comment type="caution">
    <text evidence="13">The sequence shown here is derived from an EMBL/GenBank/DDBJ whole genome shotgun (WGS) entry which is preliminary data.</text>
</comment>
<keyword evidence="6 9" id="KW-0694">RNA-binding</keyword>
<dbReference type="InterPro" id="IPR011113">
    <property type="entry name" value="Rho_RNA-bd"/>
</dbReference>
<dbReference type="PROSITE" id="PS51856">
    <property type="entry name" value="RHO_RNA_BD"/>
    <property type="match status" value="1"/>
</dbReference>
<dbReference type="Gene3D" id="3.40.50.300">
    <property type="entry name" value="P-loop containing nucleotide triphosphate hydrolases"/>
    <property type="match status" value="1"/>
</dbReference>
<dbReference type="PANTHER" id="PTHR46425:SF1">
    <property type="entry name" value="TRANSCRIPTION TERMINATION FACTOR RHO"/>
    <property type="match status" value="1"/>
</dbReference>
<evidence type="ECO:0000259" key="12">
    <source>
        <dbReference type="PROSITE" id="PS51856"/>
    </source>
</evidence>
<dbReference type="InterPro" id="IPR011129">
    <property type="entry name" value="CSD"/>
</dbReference>
<evidence type="ECO:0000256" key="9">
    <source>
        <dbReference type="HAMAP-Rule" id="MF_01884"/>
    </source>
</evidence>
<evidence type="ECO:0000256" key="10">
    <source>
        <dbReference type="NCBIfam" id="TIGR00767"/>
    </source>
</evidence>
<evidence type="ECO:0000256" key="6">
    <source>
        <dbReference type="ARBA" id="ARBA00022884"/>
    </source>
</evidence>
<comment type="function">
    <text evidence="9">Facilitates transcription termination by a mechanism that involves Rho binding to the nascent RNA, activation of Rho's RNA-dependent ATPase activity, and release of the mRNA from the DNA template.</text>
</comment>
<keyword evidence="5 9" id="KW-0067">ATP-binding</keyword>
<dbReference type="SUPFAM" id="SSF50249">
    <property type="entry name" value="Nucleic acid-binding proteins"/>
    <property type="match status" value="1"/>
</dbReference>
<proteinExistence type="inferred from homology"/>
<keyword evidence="7 9" id="KW-0805">Transcription regulation</keyword>
<feature type="binding site" evidence="9">
    <location>
        <begin position="178"/>
        <end position="183"/>
    </location>
    <ligand>
        <name>ATP</name>
        <dbReference type="ChEBI" id="CHEBI:30616"/>
    </ligand>
</feature>
<comment type="caution">
    <text evidence="9">Lacks conserved residue(s) required for the propagation of feature annotation.</text>
</comment>
<dbReference type="CDD" id="cd04459">
    <property type="entry name" value="Rho_CSD"/>
    <property type="match status" value="1"/>
</dbReference>
<keyword evidence="14" id="KW-1185">Reference proteome</keyword>
<dbReference type="InterPro" id="IPR027417">
    <property type="entry name" value="P-loop_NTPase"/>
</dbReference>
<dbReference type="SMART" id="SM00357">
    <property type="entry name" value="CSP"/>
    <property type="match status" value="1"/>
</dbReference>
<dbReference type="GO" id="GO:0016787">
    <property type="term" value="F:hydrolase activity"/>
    <property type="evidence" value="ECO:0007669"/>
    <property type="project" value="UniProtKB-KW"/>
</dbReference>
<evidence type="ECO:0000256" key="7">
    <source>
        <dbReference type="ARBA" id="ARBA00023015"/>
    </source>
</evidence>
<feature type="binding site" evidence="9">
    <location>
        <begin position="166"/>
        <end position="171"/>
    </location>
    <ligand>
        <name>ATP</name>
        <dbReference type="ChEBI" id="CHEBI:30616"/>
    </ligand>
</feature>
<evidence type="ECO:0000313" key="14">
    <source>
        <dbReference type="Proteomes" id="UP001231941"/>
    </source>
</evidence>
<dbReference type="CDD" id="cd01128">
    <property type="entry name" value="rho_factor_C"/>
    <property type="match status" value="1"/>
</dbReference>
<keyword evidence="4 9" id="KW-0347">Helicase</keyword>
<dbReference type="InterPro" id="IPR000194">
    <property type="entry name" value="ATPase_F1/V1/A1_a/bsu_nucl-bd"/>
</dbReference>
<comment type="similarity">
    <text evidence="9 11">Belongs to the Rho family.</text>
</comment>
<dbReference type="InterPro" id="IPR003593">
    <property type="entry name" value="AAA+_ATPase"/>
</dbReference>
<dbReference type="InterPro" id="IPR012340">
    <property type="entry name" value="NA-bd_OB-fold"/>
</dbReference>
<keyword evidence="8 9" id="KW-0804">Transcription</keyword>
<evidence type="ECO:0000256" key="1">
    <source>
        <dbReference type="ARBA" id="ARBA00022472"/>
    </source>
</evidence>
<keyword evidence="3 9" id="KW-0378">Hydrolase</keyword>
<evidence type="ECO:0000256" key="11">
    <source>
        <dbReference type="PROSITE-ProRule" id="PRU01203"/>
    </source>
</evidence>
<evidence type="ECO:0000256" key="4">
    <source>
        <dbReference type="ARBA" id="ARBA00022806"/>
    </source>
</evidence>
<evidence type="ECO:0000256" key="3">
    <source>
        <dbReference type="ARBA" id="ARBA00022801"/>
    </source>
</evidence>
<dbReference type="Proteomes" id="UP001231941">
    <property type="component" value="Unassembled WGS sequence"/>
</dbReference>
<dbReference type="Pfam" id="PF00006">
    <property type="entry name" value="ATP-synt_ab"/>
    <property type="match status" value="1"/>
</dbReference>
<dbReference type="InterPro" id="IPR004665">
    <property type="entry name" value="Term_rho"/>
</dbReference>
<accession>A0ABT9IZ61</accession>
<dbReference type="SUPFAM" id="SSF52540">
    <property type="entry name" value="P-loop containing nucleoside triphosphate hydrolases"/>
    <property type="match status" value="1"/>
</dbReference>
<dbReference type="InterPro" id="IPR011112">
    <property type="entry name" value="Rho-like_N"/>
</dbReference>
<dbReference type="InterPro" id="IPR036269">
    <property type="entry name" value="Rho_N_sf"/>
</dbReference>
<dbReference type="SMART" id="SM00382">
    <property type="entry name" value="AAA"/>
    <property type="match status" value="1"/>
</dbReference>
<dbReference type="Pfam" id="PF07498">
    <property type="entry name" value="Rho_N"/>
    <property type="match status" value="1"/>
</dbReference>